<organism evidence="7 8">
    <name type="scientific">Pararhizobium antarcticum</name>
    <dbReference type="NCBI Taxonomy" id="1798805"/>
    <lineage>
        <taxon>Bacteria</taxon>
        <taxon>Pseudomonadati</taxon>
        <taxon>Pseudomonadota</taxon>
        <taxon>Alphaproteobacteria</taxon>
        <taxon>Hyphomicrobiales</taxon>
        <taxon>Rhizobiaceae</taxon>
        <taxon>Rhizobium/Agrobacterium group</taxon>
        <taxon>Pararhizobium</taxon>
    </lineage>
</organism>
<keyword evidence="5" id="KW-0812">Transmembrane</keyword>
<dbReference type="OrthoDB" id="9764363at2"/>
<evidence type="ECO:0000256" key="5">
    <source>
        <dbReference type="SAM" id="Phobius"/>
    </source>
</evidence>
<evidence type="ECO:0000256" key="2">
    <source>
        <dbReference type="ARBA" id="ARBA00022670"/>
    </source>
</evidence>
<dbReference type="PANTHER" id="PTHR42987:SF6">
    <property type="entry name" value="PROTEINASE IV"/>
    <property type="match status" value="1"/>
</dbReference>
<evidence type="ECO:0000313" key="7">
    <source>
        <dbReference type="EMBL" id="OJF90522.1"/>
    </source>
</evidence>
<sequence length="319" mass="34780">MDQLAIADRRQLRRRLSFWRLAAIGLIALVGIGAFLFSSSGSTGSIARAHIARVTISGIIQDDRELLTRLDDIAKNDAVKGLIVTISSPGGTTYGGEVIYKALRKVSEKKPVVSDVRTLAASAGYMIALAGDQIVAGETSITGSIGVIFQYPQVKDLMDKVGVSLEEIKSAPLKAEPSPFHPASDDAKAVIQAMIDDSYNWFVDIVAERRKLPRPEALRLADGRIYTGRQALRDKLVDQLGGDEEIRTFLASRKVSKDLPVLEWEAARSSLPFGLGSMAVDWAKSLGYEVFPIFGSLEKWSRDKLFLDGLVSVWQVGSD</sequence>
<dbReference type="InterPro" id="IPR047272">
    <property type="entry name" value="S49_SppA_C"/>
</dbReference>
<dbReference type="EMBL" id="LSRP01000140">
    <property type="protein sequence ID" value="OJF90522.1"/>
    <property type="molecule type" value="Genomic_DNA"/>
</dbReference>
<dbReference type="NCBIfam" id="TIGR00706">
    <property type="entry name" value="SppA_dom"/>
    <property type="match status" value="1"/>
</dbReference>
<dbReference type="RefSeq" id="WP_071835577.1">
    <property type="nucleotide sequence ID" value="NZ_LSRP01000140.1"/>
</dbReference>
<dbReference type="InterPro" id="IPR004635">
    <property type="entry name" value="Pept_S49_SppA"/>
</dbReference>
<evidence type="ECO:0000259" key="6">
    <source>
        <dbReference type="Pfam" id="PF01343"/>
    </source>
</evidence>
<keyword evidence="5" id="KW-0472">Membrane</keyword>
<dbReference type="InterPro" id="IPR002142">
    <property type="entry name" value="Peptidase_S49"/>
</dbReference>
<dbReference type="Gene3D" id="3.90.226.10">
    <property type="entry name" value="2-enoyl-CoA Hydratase, Chain A, domain 1"/>
    <property type="match status" value="1"/>
</dbReference>
<keyword evidence="2 7" id="KW-0645">Protease</keyword>
<dbReference type="AlphaFoldDB" id="A0A657LKU2"/>
<comment type="caution">
    <text evidence="7">The sequence shown here is derived from an EMBL/GenBank/DDBJ whole genome shotgun (WGS) entry which is preliminary data.</text>
</comment>
<accession>A0A657LKU2</accession>
<dbReference type="CDD" id="cd07023">
    <property type="entry name" value="S49_Sppa_N_C"/>
    <property type="match status" value="1"/>
</dbReference>
<keyword evidence="3" id="KW-0378">Hydrolase</keyword>
<keyword evidence="8" id="KW-1185">Reference proteome</keyword>
<dbReference type="GO" id="GO:0006508">
    <property type="term" value="P:proteolysis"/>
    <property type="evidence" value="ECO:0007669"/>
    <property type="project" value="UniProtKB-KW"/>
</dbReference>
<dbReference type="Gene3D" id="6.20.330.10">
    <property type="match status" value="1"/>
</dbReference>
<evidence type="ECO:0000256" key="4">
    <source>
        <dbReference type="ARBA" id="ARBA00022825"/>
    </source>
</evidence>
<keyword evidence="4" id="KW-0720">Serine protease</keyword>
<dbReference type="PANTHER" id="PTHR42987">
    <property type="entry name" value="PEPTIDASE S49"/>
    <property type="match status" value="1"/>
</dbReference>
<gene>
    <name evidence="7" type="ORF">AX760_07865</name>
</gene>
<comment type="similarity">
    <text evidence="1">Belongs to the peptidase S49 family.</text>
</comment>
<dbReference type="Proteomes" id="UP000182661">
    <property type="component" value="Unassembled WGS sequence"/>
</dbReference>
<feature type="transmembrane region" description="Helical" evidence="5">
    <location>
        <begin position="18"/>
        <end position="37"/>
    </location>
</feature>
<evidence type="ECO:0000256" key="3">
    <source>
        <dbReference type="ARBA" id="ARBA00022801"/>
    </source>
</evidence>
<dbReference type="InterPro" id="IPR029045">
    <property type="entry name" value="ClpP/crotonase-like_dom_sf"/>
</dbReference>
<dbReference type="GO" id="GO:0008236">
    <property type="term" value="F:serine-type peptidase activity"/>
    <property type="evidence" value="ECO:0007669"/>
    <property type="project" value="UniProtKB-KW"/>
</dbReference>
<feature type="domain" description="Peptidase S49" evidence="6">
    <location>
        <begin position="106"/>
        <end position="251"/>
    </location>
</feature>
<name>A0A657LKU2_9HYPH</name>
<dbReference type="Pfam" id="PF01343">
    <property type="entry name" value="Peptidase_S49"/>
    <property type="match status" value="1"/>
</dbReference>
<evidence type="ECO:0000313" key="8">
    <source>
        <dbReference type="Proteomes" id="UP000182661"/>
    </source>
</evidence>
<dbReference type="SUPFAM" id="SSF52096">
    <property type="entry name" value="ClpP/crotonase"/>
    <property type="match status" value="1"/>
</dbReference>
<evidence type="ECO:0000256" key="1">
    <source>
        <dbReference type="ARBA" id="ARBA00008683"/>
    </source>
</evidence>
<keyword evidence="5" id="KW-1133">Transmembrane helix</keyword>
<reference evidence="7 8" key="1">
    <citation type="submission" date="2016-02" db="EMBL/GenBank/DDBJ databases">
        <title>Genome sequencing of a beta-galactosidase producing bacteria Rhizobium sp. 59.</title>
        <authorList>
            <person name="Wang D."/>
            <person name="Kot W."/>
            <person name="Qin Y."/>
            <person name="Hansen L."/>
            <person name="Naqvi K."/>
            <person name="Rensing C."/>
        </authorList>
    </citation>
    <scope>NUCLEOTIDE SEQUENCE [LARGE SCALE GENOMIC DNA]</scope>
    <source>
        <strain evidence="7 8">59</strain>
    </source>
</reference>
<protein>
    <submittedName>
        <fullName evidence="7">Clp protease</fullName>
    </submittedName>
</protein>
<proteinExistence type="inferred from homology"/>